<sequence length="81" mass="9050">MVGLCEGGSEPPGSLKAICNAFVRSPNKSIRSAARELILLHTTVHKVLHKNLRLFAYKIQLVQAFQPDDYPRRTAAMSDRD</sequence>
<evidence type="ECO:0000313" key="2">
    <source>
        <dbReference type="Proteomes" id="UP001148838"/>
    </source>
</evidence>
<accession>A0ABQ8SAU3</accession>
<dbReference type="EMBL" id="JAJSOF020000031">
    <property type="protein sequence ID" value="KAJ4430955.1"/>
    <property type="molecule type" value="Genomic_DNA"/>
</dbReference>
<dbReference type="Proteomes" id="UP001148838">
    <property type="component" value="Unassembled WGS sequence"/>
</dbReference>
<reference evidence="1 2" key="1">
    <citation type="journal article" date="2022" name="Allergy">
        <title>Genome assembly and annotation of Periplaneta americana reveal a comprehensive cockroach allergen profile.</title>
        <authorList>
            <person name="Wang L."/>
            <person name="Xiong Q."/>
            <person name="Saelim N."/>
            <person name="Wang L."/>
            <person name="Nong W."/>
            <person name="Wan A.T."/>
            <person name="Shi M."/>
            <person name="Liu X."/>
            <person name="Cao Q."/>
            <person name="Hui J.H.L."/>
            <person name="Sookrung N."/>
            <person name="Leung T.F."/>
            <person name="Tungtrongchitr A."/>
            <person name="Tsui S.K.W."/>
        </authorList>
    </citation>
    <scope>NUCLEOTIDE SEQUENCE [LARGE SCALE GENOMIC DNA]</scope>
    <source>
        <strain evidence="1">PWHHKU_190912</strain>
    </source>
</reference>
<gene>
    <name evidence="1" type="ORF">ANN_19548</name>
</gene>
<comment type="caution">
    <text evidence="1">The sequence shown here is derived from an EMBL/GenBank/DDBJ whole genome shotgun (WGS) entry which is preliminary data.</text>
</comment>
<proteinExistence type="predicted"/>
<keyword evidence="2" id="KW-1185">Reference proteome</keyword>
<organism evidence="1 2">
    <name type="scientific">Periplaneta americana</name>
    <name type="common">American cockroach</name>
    <name type="synonym">Blatta americana</name>
    <dbReference type="NCBI Taxonomy" id="6978"/>
    <lineage>
        <taxon>Eukaryota</taxon>
        <taxon>Metazoa</taxon>
        <taxon>Ecdysozoa</taxon>
        <taxon>Arthropoda</taxon>
        <taxon>Hexapoda</taxon>
        <taxon>Insecta</taxon>
        <taxon>Pterygota</taxon>
        <taxon>Neoptera</taxon>
        <taxon>Polyneoptera</taxon>
        <taxon>Dictyoptera</taxon>
        <taxon>Blattodea</taxon>
        <taxon>Blattoidea</taxon>
        <taxon>Blattidae</taxon>
        <taxon>Blattinae</taxon>
        <taxon>Periplaneta</taxon>
    </lineage>
</organism>
<evidence type="ECO:0000313" key="1">
    <source>
        <dbReference type="EMBL" id="KAJ4430955.1"/>
    </source>
</evidence>
<name>A0ABQ8SAU3_PERAM</name>
<protein>
    <submittedName>
        <fullName evidence="1">Uncharacterized protein</fullName>
    </submittedName>
</protein>